<dbReference type="NCBIfam" id="TIGR00229">
    <property type="entry name" value="sensory_box"/>
    <property type="match status" value="1"/>
</dbReference>
<evidence type="ECO:0000259" key="4">
    <source>
        <dbReference type="PROSITE" id="PS50887"/>
    </source>
</evidence>
<dbReference type="CDD" id="cd01949">
    <property type="entry name" value="GGDEF"/>
    <property type="match status" value="1"/>
</dbReference>
<keyword evidence="5" id="KW-0548">Nucleotidyltransferase</keyword>
<dbReference type="GO" id="GO:0052621">
    <property type="term" value="F:diguanylate cyclase activity"/>
    <property type="evidence" value="ECO:0007669"/>
    <property type="project" value="UniProtKB-EC"/>
</dbReference>
<evidence type="ECO:0000313" key="5">
    <source>
        <dbReference type="EMBL" id="MFC6439672.1"/>
    </source>
</evidence>
<dbReference type="PROSITE" id="PS50885">
    <property type="entry name" value="HAMP"/>
    <property type="match status" value="1"/>
</dbReference>
<dbReference type="EC" id="2.7.7.65" evidence="5"/>
<feature type="domain" description="GGDEF" evidence="4">
    <location>
        <begin position="386"/>
        <end position="524"/>
    </location>
</feature>
<dbReference type="InterPro" id="IPR043128">
    <property type="entry name" value="Rev_trsase/Diguanyl_cyclase"/>
</dbReference>
<dbReference type="PANTHER" id="PTHR44757">
    <property type="entry name" value="DIGUANYLATE CYCLASE DGCP"/>
    <property type="match status" value="1"/>
</dbReference>
<dbReference type="NCBIfam" id="TIGR00254">
    <property type="entry name" value="GGDEF"/>
    <property type="match status" value="1"/>
</dbReference>
<feature type="coiled-coil region" evidence="1">
    <location>
        <begin position="205"/>
        <end position="235"/>
    </location>
</feature>
<feature type="domain" description="HAMP" evidence="3">
    <location>
        <begin position="166"/>
        <end position="220"/>
    </location>
</feature>
<keyword evidence="5" id="KW-0808">Transferase</keyword>
<protein>
    <submittedName>
        <fullName evidence="5">Diguanylate cyclase domain-containing protein</fullName>
        <ecNumber evidence="5">2.7.7.65</ecNumber>
    </submittedName>
</protein>
<sequence length="537" mass="60689">MSKFGLLPRLAAYIGLSSVIIGIVSSQMVYRVTVKQEMHLASEQLSSLYKTVKQTISTAVYLGEDGVDLAQEVVDGLAESDIVSLARVEFQQLELTSHQMPVPAVTPQIFDLYALFEPDKVTGRLYIYPNHEFIRDRAETIATENAAAMFGLAILLMVIALAVTYFYVSSPLVRTARVLHEIAPGSNKRLALGKRLQQTELGVLVKDINLLLERAEQQIRQERLLREEVERLEQKFRMIFHNAVEPIVLTSPSGDLILQNPAFERLLESLDIPVRDNHGTLLCTLFHKPSEVLRKLEQTLMRANIAIAEFPLYAKRNGEDVWMQVVVTRILNSANETYHQVALHDVSERRAELEQLSLQAEFDQLTQLLNRRGFQRRLEQMQKQDTAFIFVLFDLNWFKRVNDRYGHGAGDELLIYVARCLGRVLEPDDIAGRWGGDEFVMLLPGSDRLRVAALCESLFNFIATPYQLTEVDVQVQIGASMGAACFPADSRDLNVLVDMADKAMYASKGYKEDPTKKYLTFTSDMDYSPTSDVTDTS</sequence>
<reference evidence="6" key="1">
    <citation type="journal article" date="2019" name="Int. J. Syst. Evol. Microbiol.">
        <title>The Global Catalogue of Microorganisms (GCM) 10K type strain sequencing project: providing services to taxonomists for standard genome sequencing and annotation.</title>
        <authorList>
            <consortium name="The Broad Institute Genomics Platform"/>
            <consortium name="The Broad Institute Genome Sequencing Center for Infectious Disease"/>
            <person name="Wu L."/>
            <person name="Ma J."/>
        </authorList>
    </citation>
    <scope>NUCLEOTIDE SEQUENCE [LARGE SCALE GENOMIC DNA]</scope>
    <source>
        <strain evidence="6">CGMCC 1.16031</strain>
    </source>
</reference>
<evidence type="ECO:0000256" key="2">
    <source>
        <dbReference type="SAM" id="Phobius"/>
    </source>
</evidence>
<gene>
    <name evidence="5" type="ORF">ACFP85_05870</name>
</gene>
<accession>A0ABW1XHF3</accession>
<dbReference type="InterPro" id="IPR003660">
    <property type="entry name" value="HAMP_dom"/>
</dbReference>
<dbReference type="SUPFAM" id="SSF55785">
    <property type="entry name" value="PYP-like sensor domain (PAS domain)"/>
    <property type="match status" value="1"/>
</dbReference>
<dbReference type="InterPro" id="IPR052155">
    <property type="entry name" value="Biofilm_reg_signaling"/>
</dbReference>
<dbReference type="Gene3D" id="3.30.450.20">
    <property type="entry name" value="PAS domain"/>
    <property type="match status" value="1"/>
</dbReference>
<keyword evidence="2" id="KW-1133">Transmembrane helix</keyword>
<keyword evidence="2" id="KW-0812">Transmembrane</keyword>
<keyword evidence="2" id="KW-0472">Membrane</keyword>
<dbReference type="InterPro" id="IPR035965">
    <property type="entry name" value="PAS-like_dom_sf"/>
</dbReference>
<organism evidence="5 6">
    <name type="scientific">Pseudobowmanella zhangzhouensis</name>
    <dbReference type="NCBI Taxonomy" id="1537679"/>
    <lineage>
        <taxon>Bacteria</taxon>
        <taxon>Pseudomonadati</taxon>
        <taxon>Pseudomonadota</taxon>
        <taxon>Gammaproteobacteria</taxon>
        <taxon>Alteromonadales</taxon>
        <taxon>Alteromonadaceae</taxon>
    </lineage>
</organism>
<keyword evidence="6" id="KW-1185">Reference proteome</keyword>
<feature type="transmembrane region" description="Helical" evidence="2">
    <location>
        <begin position="147"/>
        <end position="168"/>
    </location>
</feature>
<dbReference type="SMART" id="SM00267">
    <property type="entry name" value="GGDEF"/>
    <property type="match status" value="1"/>
</dbReference>
<evidence type="ECO:0000259" key="3">
    <source>
        <dbReference type="PROSITE" id="PS50885"/>
    </source>
</evidence>
<dbReference type="Pfam" id="PF00990">
    <property type="entry name" value="GGDEF"/>
    <property type="match status" value="1"/>
</dbReference>
<dbReference type="PANTHER" id="PTHR44757:SF2">
    <property type="entry name" value="BIOFILM ARCHITECTURE MAINTENANCE PROTEIN MBAA"/>
    <property type="match status" value="1"/>
</dbReference>
<feature type="transmembrane region" description="Helical" evidence="2">
    <location>
        <begin position="12"/>
        <end position="30"/>
    </location>
</feature>
<dbReference type="InterPro" id="IPR000014">
    <property type="entry name" value="PAS"/>
</dbReference>
<dbReference type="PROSITE" id="PS50887">
    <property type="entry name" value="GGDEF"/>
    <property type="match status" value="1"/>
</dbReference>
<dbReference type="Gene3D" id="3.30.70.270">
    <property type="match status" value="1"/>
</dbReference>
<dbReference type="RefSeq" id="WP_165490809.1">
    <property type="nucleotide sequence ID" value="NZ_JBHSUS010000001.1"/>
</dbReference>
<dbReference type="SUPFAM" id="SSF55073">
    <property type="entry name" value="Nucleotide cyclase"/>
    <property type="match status" value="1"/>
</dbReference>
<dbReference type="InterPro" id="IPR029787">
    <property type="entry name" value="Nucleotide_cyclase"/>
</dbReference>
<dbReference type="EMBL" id="JBHSUS010000001">
    <property type="protein sequence ID" value="MFC6439672.1"/>
    <property type="molecule type" value="Genomic_DNA"/>
</dbReference>
<evidence type="ECO:0000313" key="6">
    <source>
        <dbReference type="Proteomes" id="UP001596364"/>
    </source>
</evidence>
<dbReference type="InterPro" id="IPR000160">
    <property type="entry name" value="GGDEF_dom"/>
</dbReference>
<dbReference type="Proteomes" id="UP001596364">
    <property type="component" value="Unassembled WGS sequence"/>
</dbReference>
<comment type="caution">
    <text evidence="5">The sequence shown here is derived from an EMBL/GenBank/DDBJ whole genome shotgun (WGS) entry which is preliminary data.</text>
</comment>
<keyword evidence="1" id="KW-0175">Coiled coil</keyword>
<name>A0ABW1XHF3_9ALTE</name>
<evidence type="ECO:0000256" key="1">
    <source>
        <dbReference type="SAM" id="Coils"/>
    </source>
</evidence>
<proteinExistence type="predicted"/>